<gene>
    <name evidence="2" type="ORF">GCE9029_02128</name>
</gene>
<dbReference type="OrthoDB" id="952847at2"/>
<accession>A0A128F296</accession>
<keyword evidence="1" id="KW-1133">Transmembrane helix</keyword>
<organism evidence="2 3">
    <name type="scientific">Grimontia celer</name>
    <dbReference type="NCBI Taxonomy" id="1796497"/>
    <lineage>
        <taxon>Bacteria</taxon>
        <taxon>Pseudomonadati</taxon>
        <taxon>Pseudomonadota</taxon>
        <taxon>Gammaproteobacteria</taxon>
        <taxon>Vibrionales</taxon>
        <taxon>Vibrionaceae</taxon>
        <taxon>Grimontia</taxon>
    </lineage>
</organism>
<proteinExistence type="predicted"/>
<name>A0A128F296_9GAMM</name>
<evidence type="ECO:0008006" key="4">
    <source>
        <dbReference type="Google" id="ProtNLM"/>
    </source>
</evidence>
<keyword evidence="1" id="KW-0812">Transmembrane</keyword>
<evidence type="ECO:0000256" key="1">
    <source>
        <dbReference type="SAM" id="Phobius"/>
    </source>
</evidence>
<keyword evidence="1" id="KW-0472">Membrane</keyword>
<dbReference type="EMBL" id="FIZX01000002">
    <property type="protein sequence ID" value="CZF80665.1"/>
    <property type="molecule type" value="Genomic_DNA"/>
</dbReference>
<dbReference type="Proteomes" id="UP000071641">
    <property type="component" value="Unassembled WGS sequence"/>
</dbReference>
<evidence type="ECO:0000313" key="3">
    <source>
        <dbReference type="Proteomes" id="UP000071641"/>
    </source>
</evidence>
<dbReference type="RefSeq" id="WP_062663239.1">
    <property type="nucleotide sequence ID" value="NZ_FIZX01000002.1"/>
</dbReference>
<evidence type="ECO:0000313" key="2">
    <source>
        <dbReference type="EMBL" id="CZF80665.1"/>
    </source>
</evidence>
<keyword evidence="3" id="KW-1185">Reference proteome</keyword>
<sequence length="204" mass="22323">MYNSDMPTRAELPTSKQLIRSTLIALVTAIVLLVTVIFPAEYGIDPTGIGRVLGLKEMGDIKTQLAQEAAADKTTNSLVVTSDIKEIETPAITEFQGEKPVWKDRVLLALKPGQGAEVKLMMQQGEQATFEWKAKGGAVNFDAHGDGNGNAISYEKGRGAIEDQGVLTAPFTGNHGWFFRNRNDHTVMVILRTSGEYAEVRRVF</sequence>
<dbReference type="AlphaFoldDB" id="A0A128F296"/>
<reference evidence="3" key="1">
    <citation type="submission" date="2016-02" db="EMBL/GenBank/DDBJ databases">
        <authorList>
            <person name="Rodrigo-Torres Lidia"/>
            <person name="Arahal R.David."/>
        </authorList>
    </citation>
    <scope>NUCLEOTIDE SEQUENCE [LARGE SCALE GENOMIC DNA]</scope>
    <source>
        <strain evidence="3">CECT 9029</strain>
    </source>
</reference>
<feature type="transmembrane region" description="Helical" evidence="1">
    <location>
        <begin position="21"/>
        <end position="40"/>
    </location>
</feature>
<dbReference type="STRING" id="1796497.GCE9029_02128"/>
<protein>
    <recommendedName>
        <fullName evidence="4">Transmembrane anchor protein</fullName>
    </recommendedName>
</protein>